<dbReference type="Proteomes" id="UP001597285">
    <property type="component" value="Unassembled WGS sequence"/>
</dbReference>
<dbReference type="RefSeq" id="WP_058920111.1">
    <property type="nucleotide sequence ID" value="NZ_JBHSQC010000006.1"/>
</dbReference>
<sequence>MAEESNFAVNETKKTLGEIEVAPEVIEVISGIAASKVAGVYAMQGKLGSGVSELFGRVDHKKGVHLTADDEGLKVDIYCYLDYGVSVPKVALELQEKVREQLVHMTDIELKEVNVHVVGIVPEKTELQDLFNLDDDEDGEEE</sequence>
<evidence type="ECO:0000256" key="1">
    <source>
        <dbReference type="ARBA" id="ARBA00005721"/>
    </source>
</evidence>
<evidence type="ECO:0000313" key="3">
    <source>
        <dbReference type="Proteomes" id="UP001597285"/>
    </source>
</evidence>
<evidence type="ECO:0000313" key="2">
    <source>
        <dbReference type="EMBL" id="MFD1800189.1"/>
    </source>
</evidence>
<dbReference type="Pfam" id="PF03780">
    <property type="entry name" value="Asp23"/>
    <property type="match status" value="1"/>
</dbReference>
<comment type="caution">
    <text evidence="2">The sequence shown here is derived from an EMBL/GenBank/DDBJ whole genome shotgun (WGS) entry which is preliminary data.</text>
</comment>
<comment type="similarity">
    <text evidence="1">Belongs to the asp23 family.</text>
</comment>
<dbReference type="EMBL" id="JBHUFF010000018">
    <property type="protein sequence ID" value="MFD1800189.1"/>
    <property type="molecule type" value="Genomic_DNA"/>
</dbReference>
<protein>
    <submittedName>
        <fullName evidence="2">Asp23/Gls24 family envelope stress response protein</fullName>
    </submittedName>
</protein>
<name>A0ABW4NP39_9LACT</name>
<keyword evidence="3" id="KW-1185">Reference proteome</keyword>
<dbReference type="InterPro" id="IPR005531">
    <property type="entry name" value="Asp23"/>
</dbReference>
<gene>
    <name evidence="2" type="ORF">ACFSBK_10070</name>
</gene>
<dbReference type="PANTHER" id="PTHR34297:SF1">
    <property type="entry name" value="ASP23_GLS24 FAMILY ENVELOPE STRESS RESPONSE PROTEIN"/>
    <property type="match status" value="1"/>
</dbReference>
<accession>A0ABW4NP39</accession>
<organism evidence="2 3">
    <name type="scientific">Carnobacterium antarcticum</name>
    <dbReference type="NCBI Taxonomy" id="2126436"/>
    <lineage>
        <taxon>Bacteria</taxon>
        <taxon>Bacillati</taxon>
        <taxon>Bacillota</taxon>
        <taxon>Bacilli</taxon>
        <taxon>Lactobacillales</taxon>
        <taxon>Carnobacteriaceae</taxon>
        <taxon>Carnobacterium</taxon>
    </lineage>
</organism>
<dbReference type="PANTHER" id="PTHR34297">
    <property type="entry name" value="HYPOTHETICAL CYTOSOLIC PROTEIN-RELATED"/>
    <property type="match status" value="1"/>
</dbReference>
<reference evidence="3" key="1">
    <citation type="journal article" date="2019" name="Int. J. Syst. Evol. Microbiol.">
        <title>The Global Catalogue of Microorganisms (GCM) 10K type strain sequencing project: providing services to taxonomists for standard genome sequencing and annotation.</title>
        <authorList>
            <consortium name="The Broad Institute Genomics Platform"/>
            <consortium name="The Broad Institute Genome Sequencing Center for Infectious Disease"/>
            <person name="Wu L."/>
            <person name="Ma J."/>
        </authorList>
    </citation>
    <scope>NUCLEOTIDE SEQUENCE [LARGE SCALE GENOMIC DNA]</scope>
    <source>
        <strain evidence="3">KCTC 42143</strain>
    </source>
</reference>
<proteinExistence type="inferred from homology"/>